<dbReference type="GO" id="GO:0043571">
    <property type="term" value="P:maintenance of CRISPR repeat elements"/>
    <property type="evidence" value="ECO:0007669"/>
    <property type="project" value="InterPro"/>
</dbReference>
<dbReference type="STRING" id="418495.SAMN05216215_108621"/>
<reference evidence="3" key="1">
    <citation type="submission" date="2016-10" db="EMBL/GenBank/DDBJ databases">
        <authorList>
            <person name="Varghese N."/>
            <person name="Submissions S."/>
        </authorList>
    </citation>
    <scope>NUCLEOTIDE SEQUENCE [LARGE SCALE GENOMIC DNA]</scope>
    <source>
        <strain evidence="3">CGMCC 4.3530</strain>
    </source>
</reference>
<dbReference type="NCBIfam" id="TIGR02589">
    <property type="entry name" value="cas_Csd2"/>
    <property type="match status" value="1"/>
</dbReference>
<accession>A0A1H3TLE8</accession>
<proteinExistence type="predicted"/>
<dbReference type="NCBIfam" id="TIGR01595">
    <property type="entry name" value="cas_CT1132"/>
    <property type="match status" value="1"/>
</dbReference>
<dbReference type="EMBL" id="FNOK01000086">
    <property type="protein sequence ID" value="SDZ50817.1"/>
    <property type="molecule type" value="Genomic_DNA"/>
</dbReference>
<dbReference type="InterPro" id="IPR006482">
    <property type="entry name" value="Cas7_Csh2/Csh2"/>
</dbReference>
<evidence type="ECO:0000313" key="3">
    <source>
        <dbReference type="Proteomes" id="UP000199529"/>
    </source>
</evidence>
<keyword evidence="3" id="KW-1185">Reference proteome</keyword>
<dbReference type="Pfam" id="PF05107">
    <property type="entry name" value="Cas_Cas7"/>
    <property type="match status" value="1"/>
</dbReference>
<evidence type="ECO:0000313" key="2">
    <source>
        <dbReference type="EMBL" id="SDZ50817.1"/>
    </source>
</evidence>
<feature type="region of interest" description="Disordered" evidence="1">
    <location>
        <begin position="23"/>
        <end position="47"/>
    </location>
</feature>
<sequence>MTSETTPHLNPAVRHDIVFLFDVTDGNPNGDPDAGNRPRTDDESGHGLVTDVAVKRKIRDTLPLAAGEDTERYGIFVEAGHALNTRLEEAYQVHGWQLEETGSKRRRTITKEQAEQARSWLCHRYADIRLFGAVLSVGKTNALGQIRGPLQVTMARSVDPIFPMDHAITRVTQTRQEDIDKGESTEMGSKWTVPYGLYRAELSYSAVRGTKTGVDTRDFELLYQTLEMMFDHDRTATRGAMTARGLYVFSHNNAFGNAPAHKLTERIHIARATDSSEPPRSFSDYTVAAHDEDLPNGVALSKLIA</sequence>
<name>A0A1H3TLE8_9PSEU</name>
<gene>
    <name evidence="2" type="ORF">SAMN05216215_108621</name>
</gene>
<feature type="compositionally biased region" description="Basic and acidic residues" evidence="1">
    <location>
        <begin position="34"/>
        <end position="45"/>
    </location>
</feature>
<dbReference type="InterPro" id="IPR013418">
    <property type="entry name" value="CRISPR-assoc_prot_Cas7/Csd2"/>
</dbReference>
<organism evidence="2 3">
    <name type="scientific">Saccharopolyspora shandongensis</name>
    <dbReference type="NCBI Taxonomy" id="418495"/>
    <lineage>
        <taxon>Bacteria</taxon>
        <taxon>Bacillati</taxon>
        <taxon>Actinomycetota</taxon>
        <taxon>Actinomycetes</taxon>
        <taxon>Pseudonocardiales</taxon>
        <taxon>Pseudonocardiaceae</taxon>
        <taxon>Saccharopolyspora</taxon>
    </lineage>
</organism>
<dbReference type="Proteomes" id="UP000199529">
    <property type="component" value="Unassembled WGS sequence"/>
</dbReference>
<dbReference type="OrthoDB" id="9776792at2"/>
<dbReference type="RefSeq" id="WP_093278198.1">
    <property type="nucleotide sequence ID" value="NZ_FNOK01000086.1"/>
</dbReference>
<evidence type="ECO:0000256" key="1">
    <source>
        <dbReference type="SAM" id="MobiDB-lite"/>
    </source>
</evidence>
<protein>
    <submittedName>
        <fullName evidence="2">CRISPR-associated protein, Csd2 family</fullName>
    </submittedName>
</protein>
<dbReference type="AlphaFoldDB" id="A0A1H3TLE8"/>